<dbReference type="RefSeq" id="WP_338054652.1">
    <property type="nucleotide sequence ID" value="NZ_CP011366.1"/>
</dbReference>
<gene>
    <name evidence="4" type="ORF">SAMN05216235_2462</name>
</gene>
<keyword evidence="1" id="KW-0378">Hydrolase</keyword>
<name>A0AA94KXC1_9STAP</name>
<comment type="caution">
    <text evidence="4">The sequence shown here is derived from an EMBL/GenBank/DDBJ whole genome shotgun (WGS) entry which is preliminary data.</text>
</comment>
<evidence type="ECO:0000313" key="5">
    <source>
        <dbReference type="Proteomes" id="UP000183090"/>
    </source>
</evidence>
<dbReference type="Pfam" id="PF01156">
    <property type="entry name" value="IU_nuc_hydro"/>
    <property type="match status" value="1"/>
</dbReference>
<dbReference type="InterPro" id="IPR001910">
    <property type="entry name" value="Inosine/uridine_hydrolase_dom"/>
</dbReference>
<dbReference type="AlphaFoldDB" id="A0AA94KXC1"/>
<organism evidence="4 5">
    <name type="scientific">Salinicoccus halodurans</name>
    <dbReference type="NCBI Taxonomy" id="407035"/>
    <lineage>
        <taxon>Bacteria</taxon>
        <taxon>Bacillati</taxon>
        <taxon>Bacillota</taxon>
        <taxon>Bacilli</taxon>
        <taxon>Bacillales</taxon>
        <taxon>Staphylococcaceae</taxon>
        <taxon>Salinicoccus</taxon>
    </lineage>
</organism>
<dbReference type="EMBL" id="FOTB01000005">
    <property type="protein sequence ID" value="SFK90762.1"/>
    <property type="molecule type" value="Genomic_DNA"/>
</dbReference>
<protein>
    <submittedName>
        <fullName evidence="4">Purine nucleosidase</fullName>
    </submittedName>
</protein>
<sequence length="312" mass="34824">MMKKTILDVDTGIDDALSIIYAYESRQLDLLGITTVNGNVPLDDVVRNTKKVIQLIDDENLKVYRGADRSLLKEVHSEYKVHGNDGIGGALSEMEATKPEGEMFAPDFIIEQAKTHAGELTLIMVGPLTNLALAVRKEPRIAEWVDQVVVMGGLVSKAGHGNSLPTSEFNIYADAEAAKIVFHAGFNLQLVSLDVTLETFMNRKTIEKLKGTKYYEFVLQSTEVYRDYSSKRFGMDGCALHDPLTVGVVLDPTFVKTEKYFVDVETKSELSYGQTICDFRKLWKKEPNVEICLDVEGGKFVSHFIETLKVKS</sequence>
<keyword evidence="2" id="KW-0326">Glycosidase</keyword>
<dbReference type="Proteomes" id="UP000183090">
    <property type="component" value="Unassembled WGS sequence"/>
</dbReference>
<accession>A0AA94KXC1</accession>
<dbReference type="SUPFAM" id="SSF53590">
    <property type="entry name" value="Nucleoside hydrolase"/>
    <property type="match status" value="1"/>
</dbReference>
<dbReference type="PANTHER" id="PTHR12304:SF4">
    <property type="entry name" value="URIDINE NUCLEOSIDASE"/>
    <property type="match status" value="1"/>
</dbReference>
<proteinExistence type="predicted"/>
<evidence type="ECO:0000313" key="4">
    <source>
        <dbReference type="EMBL" id="SFK90762.1"/>
    </source>
</evidence>
<dbReference type="PANTHER" id="PTHR12304">
    <property type="entry name" value="INOSINE-URIDINE PREFERRING NUCLEOSIDE HYDROLASE"/>
    <property type="match status" value="1"/>
</dbReference>
<dbReference type="InterPro" id="IPR023186">
    <property type="entry name" value="IUNH"/>
</dbReference>
<dbReference type="InterPro" id="IPR036452">
    <property type="entry name" value="Ribo_hydro-like"/>
</dbReference>
<feature type="domain" description="Inosine/uridine-preferring nucleoside hydrolase" evidence="3">
    <location>
        <begin position="6"/>
        <end position="301"/>
    </location>
</feature>
<dbReference type="GO" id="GO:0005829">
    <property type="term" value="C:cytosol"/>
    <property type="evidence" value="ECO:0007669"/>
    <property type="project" value="TreeGrafter"/>
</dbReference>
<evidence type="ECO:0000256" key="2">
    <source>
        <dbReference type="ARBA" id="ARBA00023295"/>
    </source>
</evidence>
<dbReference type="Gene3D" id="3.90.245.10">
    <property type="entry name" value="Ribonucleoside hydrolase-like"/>
    <property type="match status" value="1"/>
</dbReference>
<dbReference type="GO" id="GO:0006152">
    <property type="term" value="P:purine nucleoside catabolic process"/>
    <property type="evidence" value="ECO:0007669"/>
    <property type="project" value="TreeGrafter"/>
</dbReference>
<evidence type="ECO:0000259" key="3">
    <source>
        <dbReference type="Pfam" id="PF01156"/>
    </source>
</evidence>
<dbReference type="CDD" id="cd02650">
    <property type="entry name" value="nuc_hydro_CaPnhB"/>
    <property type="match status" value="1"/>
</dbReference>
<dbReference type="GO" id="GO:0008477">
    <property type="term" value="F:purine nucleosidase activity"/>
    <property type="evidence" value="ECO:0007669"/>
    <property type="project" value="TreeGrafter"/>
</dbReference>
<reference evidence="4 5" key="1">
    <citation type="submission" date="2016-10" db="EMBL/GenBank/DDBJ databases">
        <authorList>
            <person name="Varghese N."/>
            <person name="Submissions S."/>
        </authorList>
    </citation>
    <scope>NUCLEOTIDE SEQUENCE [LARGE SCALE GENOMIC DNA]</scope>
    <source>
        <strain evidence="4 5">CGMCC 1.6501</strain>
    </source>
</reference>
<evidence type="ECO:0000256" key="1">
    <source>
        <dbReference type="ARBA" id="ARBA00022801"/>
    </source>
</evidence>